<feature type="compositionally biased region" description="Basic and acidic residues" evidence="1">
    <location>
        <begin position="33"/>
        <end position="71"/>
    </location>
</feature>
<dbReference type="Proteomes" id="UP000005239">
    <property type="component" value="Unassembled WGS sequence"/>
</dbReference>
<dbReference type="Gene3D" id="3.30.40.10">
    <property type="entry name" value="Zinc/RING finger domain, C3HC4 (zinc finger)"/>
    <property type="match status" value="1"/>
</dbReference>
<sequence>MKPEHKKGRRNRLTRGQIRKASHEFLSARLKRRIELSKQRREEEKAGKDTNELESEHRERERIEREKEEAKRMELKKEMLEKEEKEAERKVEERKERLIRRWKLREIERIAEVEKETEKQNEINRLKEELRKEEESLRLIRETSAAREKELDEERNELKRVKAEAAAKKAERIEAAKKVDDHPYSLSLLYSRNCSICLSSNPRRRAVMITCGHFTCSLCSEQLGDENGQRPFPCPLCRQSTFYVKTFEEEEMRQETLGTRKRKMNGDDDDVGASSVKSPRIADPSCFSVNK</sequence>
<dbReference type="OrthoDB" id="1748655at2759"/>
<dbReference type="AlphaFoldDB" id="A0A2A6CZ30"/>
<feature type="region of interest" description="Disordered" evidence="1">
    <location>
        <begin position="254"/>
        <end position="291"/>
    </location>
</feature>
<keyword evidence="3" id="KW-1185">Reference proteome</keyword>
<dbReference type="PANTHER" id="PTHR16450:SF1">
    <property type="entry name" value="PROTEIN CBG12045"/>
    <property type="match status" value="1"/>
</dbReference>
<reference evidence="2" key="2">
    <citation type="submission" date="2022-06" db="UniProtKB">
        <authorList>
            <consortium name="EnsemblMetazoa"/>
        </authorList>
    </citation>
    <scope>IDENTIFICATION</scope>
    <source>
        <strain evidence="2">PS312</strain>
    </source>
</reference>
<accession>A0A2A6CZ30</accession>
<feature type="compositionally biased region" description="Basic residues" evidence="1">
    <location>
        <begin position="1"/>
        <end position="20"/>
    </location>
</feature>
<dbReference type="PANTHER" id="PTHR16450">
    <property type="entry name" value="RING FINGER PROTEIN 186"/>
    <property type="match status" value="1"/>
</dbReference>
<dbReference type="PROSITE" id="PS50089">
    <property type="entry name" value="ZF_RING_2"/>
    <property type="match status" value="1"/>
</dbReference>
<evidence type="ECO:0000256" key="1">
    <source>
        <dbReference type="SAM" id="MobiDB-lite"/>
    </source>
</evidence>
<dbReference type="Pfam" id="PF13920">
    <property type="entry name" value="zf-C3HC4_3"/>
    <property type="match status" value="1"/>
</dbReference>
<dbReference type="SUPFAM" id="SSF57850">
    <property type="entry name" value="RING/U-box"/>
    <property type="match status" value="1"/>
</dbReference>
<evidence type="ECO:0000313" key="3">
    <source>
        <dbReference type="Proteomes" id="UP000005239"/>
    </source>
</evidence>
<dbReference type="InterPro" id="IPR013083">
    <property type="entry name" value="Znf_RING/FYVE/PHD"/>
</dbReference>
<accession>A0A8R1UDR1</accession>
<proteinExistence type="predicted"/>
<name>A0A2A6CZ30_PRIPA</name>
<dbReference type="EnsemblMetazoa" id="PPA18404.1">
    <property type="protein sequence ID" value="PPA18404.1"/>
    <property type="gene ID" value="WBGene00107958"/>
</dbReference>
<dbReference type="SMART" id="SM00184">
    <property type="entry name" value="RING"/>
    <property type="match status" value="1"/>
</dbReference>
<dbReference type="InterPro" id="IPR001841">
    <property type="entry name" value="Znf_RING"/>
</dbReference>
<protein>
    <submittedName>
        <fullName evidence="2">Zinc finger protein</fullName>
    </submittedName>
</protein>
<evidence type="ECO:0000313" key="2">
    <source>
        <dbReference type="EnsemblMetazoa" id="PPA18404.1"/>
    </source>
</evidence>
<feature type="region of interest" description="Disordered" evidence="1">
    <location>
        <begin position="1"/>
        <end position="71"/>
    </location>
</feature>
<gene>
    <name evidence="2" type="primary">WBGene00107958</name>
</gene>
<organism evidence="2 3">
    <name type="scientific">Pristionchus pacificus</name>
    <name type="common">Parasitic nematode worm</name>
    <dbReference type="NCBI Taxonomy" id="54126"/>
    <lineage>
        <taxon>Eukaryota</taxon>
        <taxon>Metazoa</taxon>
        <taxon>Ecdysozoa</taxon>
        <taxon>Nematoda</taxon>
        <taxon>Chromadorea</taxon>
        <taxon>Rhabditida</taxon>
        <taxon>Rhabditina</taxon>
        <taxon>Diplogasteromorpha</taxon>
        <taxon>Diplogasteroidea</taxon>
        <taxon>Neodiplogasteridae</taxon>
        <taxon>Pristionchus</taxon>
    </lineage>
</organism>
<reference evidence="3" key="1">
    <citation type="journal article" date="2008" name="Nat. Genet.">
        <title>The Pristionchus pacificus genome provides a unique perspective on nematode lifestyle and parasitism.</title>
        <authorList>
            <person name="Dieterich C."/>
            <person name="Clifton S.W."/>
            <person name="Schuster L.N."/>
            <person name="Chinwalla A."/>
            <person name="Delehaunty K."/>
            <person name="Dinkelacker I."/>
            <person name="Fulton L."/>
            <person name="Fulton R."/>
            <person name="Godfrey J."/>
            <person name="Minx P."/>
            <person name="Mitreva M."/>
            <person name="Roeseler W."/>
            <person name="Tian H."/>
            <person name="Witte H."/>
            <person name="Yang S.P."/>
            <person name="Wilson R.K."/>
            <person name="Sommer R.J."/>
        </authorList>
    </citation>
    <scope>NUCLEOTIDE SEQUENCE [LARGE SCALE GENOMIC DNA]</scope>
    <source>
        <strain evidence="3">PS312</strain>
    </source>
</reference>